<evidence type="ECO:0000256" key="2">
    <source>
        <dbReference type="ARBA" id="ARBA00022692"/>
    </source>
</evidence>
<dbReference type="RefSeq" id="WP_207856369.1">
    <property type="nucleotide sequence ID" value="NZ_JAFREP010000001.1"/>
</dbReference>
<feature type="chain" id="PRO_5035180776" description="ABC transmembrane type-1 domain-containing protein" evidence="6">
    <location>
        <begin position="21"/>
        <end position="430"/>
    </location>
</feature>
<proteinExistence type="predicted"/>
<dbReference type="AlphaFoldDB" id="A0A8J7U3D0"/>
<dbReference type="SUPFAM" id="SSF161098">
    <property type="entry name" value="MetI-like"/>
    <property type="match status" value="1"/>
</dbReference>
<keyword evidence="3 5" id="KW-1133">Transmembrane helix</keyword>
<dbReference type="EMBL" id="JAFREP010000001">
    <property type="protein sequence ID" value="MBO1317136.1"/>
    <property type="molecule type" value="Genomic_DNA"/>
</dbReference>
<feature type="transmembrane region" description="Helical" evidence="5">
    <location>
        <begin position="242"/>
        <end position="268"/>
    </location>
</feature>
<dbReference type="InterPro" id="IPR035906">
    <property type="entry name" value="MetI-like_sf"/>
</dbReference>
<dbReference type="Proteomes" id="UP000664417">
    <property type="component" value="Unassembled WGS sequence"/>
</dbReference>
<feature type="transmembrane region" description="Helical" evidence="5">
    <location>
        <begin position="400"/>
        <end position="421"/>
    </location>
</feature>
<protein>
    <recommendedName>
        <fullName evidence="9">ABC transmembrane type-1 domain-containing protein</fullName>
    </recommendedName>
</protein>
<evidence type="ECO:0000256" key="5">
    <source>
        <dbReference type="SAM" id="Phobius"/>
    </source>
</evidence>
<evidence type="ECO:0000256" key="1">
    <source>
        <dbReference type="ARBA" id="ARBA00004141"/>
    </source>
</evidence>
<evidence type="ECO:0000256" key="4">
    <source>
        <dbReference type="ARBA" id="ARBA00023136"/>
    </source>
</evidence>
<organism evidence="7 8">
    <name type="scientific">Acanthopleuribacter pedis</name>
    <dbReference type="NCBI Taxonomy" id="442870"/>
    <lineage>
        <taxon>Bacteria</taxon>
        <taxon>Pseudomonadati</taxon>
        <taxon>Acidobacteriota</taxon>
        <taxon>Holophagae</taxon>
        <taxon>Acanthopleuribacterales</taxon>
        <taxon>Acanthopleuribacteraceae</taxon>
        <taxon>Acanthopleuribacter</taxon>
    </lineage>
</organism>
<sequence>MKAFSAVLLALLCCLTPVFGQKDNPFHALQESQELDNARRFWFVFYQVNQSGGRTWSERMTESFTAEDVPQTMAYLADQPTSEVLRLYRFLEGMADEADELLLSGEEMAFELSETFEWEPDPLLVDWLERFGPLTVGVFVKLISPGQYSPSFKNAVILSYRLPFHSLSPVWILGSVPPSVTLDQGGMVPFAPYLLRSVVPYLSSFLWYILPAIFIGVLLGICQGYGVGWWGRGKPTGLWMGMLFRILQGSINALPRFLLIILFILLFREFRKPIAFWMIALPLGISCVPLVMTRVSDQIKAAIGSDAIPLRRSQGFSHWQILKELWRFRLFVIPLQEVFSQMVAFIYAETLIQFMVKMSEGAMAGIGNQNSLGYILVQVSYGISMARHQALSPAFERFDLWYPLLMVLTLFTLLTLGALVLRQRIERGFS</sequence>
<keyword evidence="6" id="KW-0732">Signal</keyword>
<feature type="transmembrane region" description="Helical" evidence="5">
    <location>
        <begin position="274"/>
        <end position="292"/>
    </location>
</feature>
<name>A0A8J7U3D0_9BACT</name>
<comment type="subcellular location">
    <subcellularLocation>
        <location evidence="1">Membrane</location>
        <topology evidence="1">Multi-pass membrane protein</topology>
    </subcellularLocation>
</comment>
<evidence type="ECO:0000313" key="7">
    <source>
        <dbReference type="EMBL" id="MBO1317136.1"/>
    </source>
</evidence>
<accession>A0A8J7U3D0</accession>
<dbReference type="GO" id="GO:0016020">
    <property type="term" value="C:membrane"/>
    <property type="evidence" value="ECO:0007669"/>
    <property type="project" value="UniProtKB-SubCell"/>
</dbReference>
<evidence type="ECO:0000313" key="8">
    <source>
        <dbReference type="Proteomes" id="UP000664417"/>
    </source>
</evidence>
<keyword evidence="8" id="KW-1185">Reference proteome</keyword>
<evidence type="ECO:0008006" key="9">
    <source>
        <dbReference type="Google" id="ProtNLM"/>
    </source>
</evidence>
<comment type="caution">
    <text evidence="7">The sequence shown here is derived from an EMBL/GenBank/DDBJ whole genome shotgun (WGS) entry which is preliminary data.</text>
</comment>
<feature type="signal peptide" evidence="6">
    <location>
        <begin position="1"/>
        <end position="20"/>
    </location>
</feature>
<evidence type="ECO:0000256" key="6">
    <source>
        <dbReference type="SAM" id="SignalP"/>
    </source>
</evidence>
<keyword evidence="2 5" id="KW-0812">Transmembrane</keyword>
<keyword evidence="4 5" id="KW-0472">Membrane</keyword>
<reference evidence="7" key="1">
    <citation type="submission" date="2021-03" db="EMBL/GenBank/DDBJ databases">
        <authorList>
            <person name="Wang G."/>
        </authorList>
    </citation>
    <scope>NUCLEOTIDE SEQUENCE</scope>
    <source>
        <strain evidence="7">KCTC 12899</strain>
    </source>
</reference>
<evidence type="ECO:0000256" key="3">
    <source>
        <dbReference type="ARBA" id="ARBA00022989"/>
    </source>
</evidence>
<gene>
    <name evidence="7" type="ORF">J3U88_01605</name>
</gene>
<feature type="transmembrane region" description="Helical" evidence="5">
    <location>
        <begin position="205"/>
        <end position="230"/>
    </location>
</feature>